<keyword evidence="5" id="KW-1185">Reference proteome</keyword>
<proteinExistence type="inferred from homology"/>
<organism evidence="4 5">
    <name type="scientific">Amphibalanus amphitrite</name>
    <name type="common">Striped barnacle</name>
    <name type="synonym">Balanus amphitrite</name>
    <dbReference type="NCBI Taxonomy" id="1232801"/>
    <lineage>
        <taxon>Eukaryota</taxon>
        <taxon>Metazoa</taxon>
        <taxon>Ecdysozoa</taxon>
        <taxon>Arthropoda</taxon>
        <taxon>Crustacea</taxon>
        <taxon>Multicrustacea</taxon>
        <taxon>Cirripedia</taxon>
        <taxon>Thoracica</taxon>
        <taxon>Thoracicalcarea</taxon>
        <taxon>Balanomorpha</taxon>
        <taxon>Balanoidea</taxon>
        <taxon>Balanidae</taxon>
        <taxon>Amphibalaninae</taxon>
        <taxon>Amphibalanus</taxon>
    </lineage>
</organism>
<dbReference type="GO" id="GO:0006508">
    <property type="term" value="P:proteolysis"/>
    <property type="evidence" value="ECO:0007669"/>
    <property type="project" value="InterPro"/>
</dbReference>
<dbReference type="Proteomes" id="UP000440578">
    <property type="component" value="Unassembled WGS sequence"/>
</dbReference>
<protein>
    <submittedName>
        <fullName evidence="4">Phenoloxidase-activating factor 2</fullName>
    </submittedName>
</protein>
<dbReference type="InterPro" id="IPR001314">
    <property type="entry name" value="Peptidase_S1A"/>
</dbReference>
<comment type="caution">
    <text evidence="4">The sequence shown here is derived from an EMBL/GenBank/DDBJ whole genome shotgun (WGS) entry which is preliminary data.</text>
</comment>
<dbReference type="OrthoDB" id="6398962at2759"/>
<feature type="domain" description="Peptidase S1" evidence="3">
    <location>
        <begin position="59"/>
        <end position="315"/>
    </location>
</feature>
<dbReference type="Gene3D" id="2.40.10.10">
    <property type="entry name" value="Trypsin-like serine proteases"/>
    <property type="match status" value="1"/>
</dbReference>
<dbReference type="PANTHER" id="PTHR24256">
    <property type="entry name" value="TRYPTASE-RELATED"/>
    <property type="match status" value="1"/>
</dbReference>
<dbReference type="SMART" id="SM00020">
    <property type="entry name" value="Tryp_SPc"/>
    <property type="match status" value="1"/>
</dbReference>
<keyword evidence="1" id="KW-1015">Disulfide bond</keyword>
<evidence type="ECO:0000256" key="1">
    <source>
        <dbReference type="ARBA" id="ARBA00023157"/>
    </source>
</evidence>
<dbReference type="InterPro" id="IPR001254">
    <property type="entry name" value="Trypsin_dom"/>
</dbReference>
<dbReference type="InterPro" id="IPR043504">
    <property type="entry name" value="Peptidase_S1_PA_chymotrypsin"/>
</dbReference>
<evidence type="ECO:0000259" key="3">
    <source>
        <dbReference type="PROSITE" id="PS50240"/>
    </source>
</evidence>
<evidence type="ECO:0000313" key="4">
    <source>
        <dbReference type="EMBL" id="KAF0304351.1"/>
    </source>
</evidence>
<evidence type="ECO:0000313" key="5">
    <source>
        <dbReference type="Proteomes" id="UP000440578"/>
    </source>
</evidence>
<dbReference type="AlphaFoldDB" id="A0A6A4WQL4"/>
<evidence type="ECO:0000256" key="2">
    <source>
        <dbReference type="ARBA" id="ARBA00024195"/>
    </source>
</evidence>
<dbReference type="InterPro" id="IPR051487">
    <property type="entry name" value="Ser/Thr_Proteases_Immune/Dev"/>
</dbReference>
<comment type="similarity">
    <text evidence="2">Belongs to the peptidase S1 family. CLIP subfamily.</text>
</comment>
<dbReference type="EMBL" id="VIIS01000854">
    <property type="protein sequence ID" value="KAF0304351.1"/>
    <property type="molecule type" value="Genomic_DNA"/>
</dbReference>
<reference evidence="4 5" key="1">
    <citation type="submission" date="2019-07" db="EMBL/GenBank/DDBJ databases">
        <title>Draft genome assembly of a fouling barnacle, Amphibalanus amphitrite (Darwin, 1854): The first reference genome for Thecostraca.</title>
        <authorList>
            <person name="Kim W."/>
        </authorList>
    </citation>
    <scope>NUCLEOTIDE SEQUENCE [LARGE SCALE GENOMIC DNA]</scope>
    <source>
        <strain evidence="4">SNU_AA5</strain>
        <tissue evidence="4">Soma without cirri and trophi</tissue>
    </source>
</reference>
<accession>A0A6A4WQL4</accession>
<name>A0A6A4WQL4_AMPAM</name>
<dbReference type="Pfam" id="PF00089">
    <property type="entry name" value="Trypsin"/>
    <property type="match status" value="1"/>
</dbReference>
<dbReference type="SUPFAM" id="SSF50494">
    <property type="entry name" value="Trypsin-like serine proteases"/>
    <property type="match status" value="1"/>
</dbReference>
<sequence length="320" mass="35620">MSDEEIEASNPAKKDQLGPFKTYCRVPFGGRGVCCRQPDPEWPADTPVPRCGHSHHIRLPGDEDKHARETLFGEIPWQATIFEKGTNRFICGGTIVSAKNVLTSEHCTQKYHNTDIYVRVGDYIIHQESEPLPHQDLDVYSIRTHPRTGALFNDIVVMRLVGSIQFDAHVQPICLPEQDQRFEGARCIISGWGKPAFVGNYSERMERVEVPVVNRDVCVQNLRDTHLGHFFRLDDSMLCAGGEKDADACRGDAGGPLACRSADGSYVLAGVAAWSVGCSRHGVPSVYTGVSRTLSFTSHYITGAEYHPFYRSNNGVTQYY</sequence>
<dbReference type="FunFam" id="2.40.10.10:FF:000002">
    <property type="entry name" value="Transmembrane protease serine"/>
    <property type="match status" value="1"/>
</dbReference>
<dbReference type="GO" id="GO:0004252">
    <property type="term" value="F:serine-type endopeptidase activity"/>
    <property type="evidence" value="ECO:0007669"/>
    <property type="project" value="InterPro"/>
</dbReference>
<gene>
    <name evidence="4" type="primary">PPAF2_17</name>
    <name evidence="4" type="ORF">FJT64_023829</name>
</gene>
<dbReference type="PRINTS" id="PR00722">
    <property type="entry name" value="CHYMOTRYPSIN"/>
</dbReference>
<dbReference type="CDD" id="cd00190">
    <property type="entry name" value="Tryp_SPc"/>
    <property type="match status" value="1"/>
</dbReference>
<dbReference type="PROSITE" id="PS50240">
    <property type="entry name" value="TRYPSIN_DOM"/>
    <property type="match status" value="1"/>
</dbReference>
<dbReference type="InterPro" id="IPR009003">
    <property type="entry name" value="Peptidase_S1_PA"/>
</dbReference>